<dbReference type="AlphaFoldDB" id="A0A218ZDG7"/>
<protein>
    <submittedName>
        <fullName evidence="2">Uncharacterized protein</fullName>
    </submittedName>
</protein>
<sequence>MEALHSISNVAESIQRQERTNMQWYYHGGKPIIKQQCRRLYEFVDGDRGRETFQLGAQAPNKQSTPRSAPLRGLRDAPPPDAVSNSGLEITCLTCTDRYMDSACGQV</sequence>
<gene>
    <name evidence="2" type="ORF">B2J93_1856</name>
</gene>
<evidence type="ECO:0000313" key="3">
    <source>
        <dbReference type="Proteomes" id="UP000242519"/>
    </source>
</evidence>
<reference evidence="2 3" key="1">
    <citation type="submission" date="2017-04" db="EMBL/GenBank/DDBJ databases">
        <title>Draft genome sequence of Marssonina coronaria NL1: causal agent of apple blotch.</title>
        <authorList>
            <person name="Cheng Q."/>
        </authorList>
    </citation>
    <scope>NUCLEOTIDE SEQUENCE [LARGE SCALE GENOMIC DNA]</scope>
    <source>
        <strain evidence="2 3">NL1</strain>
    </source>
</reference>
<evidence type="ECO:0000256" key="1">
    <source>
        <dbReference type="SAM" id="MobiDB-lite"/>
    </source>
</evidence>
<organism evidence="2 3">
    <name type="scientific">Diplocarpon coronariae</name>
    <dbReference type="NCBI Taxonomy" id="2795749"/>
    <lineage>
        <taxon>Eukaryota</taxon>
        <taxon>Fungi</taxon>
        <taxon>Dikarya</taxon>
        <taxon>Ascomycota</taxon>
        <taxon>Pezizomycotina</taxon>
        <taxon>Leotiomycetes</taxon>
        <taxon>Helotiales</taxon>
        <taxon>Drepanopezizaceae</taxon>
        <taxon>Diplocarpon</taxon>
    </lineage>
</organism>
<dbReference type="InParanoid" id="A0A218ZDG7"/>
<evidence type="ECO:0000313" key="2">
    <source>
        <dbReference type="EMBL" id="OWP06099.1"/>
    </source>
</evidence>
<accession>A0A218ZDG7</accession>
<dbReference type="EMBL" id="MZNU01000058">
    <property type="protein sequence ID" value="OWP06099.1"/>
    <property type="molecule type" value="Genomic_DNA"/>
</dbReference>
<comment type="caution">
    <text evidence="2">The sequence shown here is derived from an EMBL/GenBank/DDBJ whole genome shotgun (WGS) entry which is preliminary data.</text>
</comment>
<name>A0A218ZDG7_9HELO</name>
<dbReference type="Proteomes" id="UP000242519">
    <property type="component" value="Unassembled WGS sequence"/>
</dbReference>
<keyword evidence="3" id="KW-1185">Reference proteome</keyword>
<feature type="region of interest" description="Disordered" evidence="1">
    <location>
        <begin position="54"/>
        <end position="86"/>
    </location>
</feature>
<proteinExistence type="predicted"/>